<dbReference type="PANTHER" id="PTHR24166:SF48">
    <property type="entry name" value="PROTEIN VAPYRIN"/>
    <property type="match status" value="1"/>
</dbReference>
<dbReference type="InterPro" id="IPR036770">
    <property type="entry name" value="Ankyrin_rpt-contain_sf"/>
</dbReference>
<protein>
    <submittedName>
        <fullName evidence="4">NACHT and ankyrin domain-containing protein</fullName>
    </submittedName>
</protein>
<dbReference type="Proteomes" id="UP000652219">
    <property type="component" value="Unassembled WGS sequence"/>
</dbReference>
<evidence type="ECO:0000256" key="1">
    <source>
        <dbReference type="ARBA" id="ARBA00022737"/>
    </source>
</evidence>
<keyword evidence="2 3" id="KW-0040">ANK repeat</keyword>
<name>A0A8H6MJF2_9PEZI</name>
<keyword evidence="5" id="KW-1185">Reference proteome</keyword>
<feature type="repeat" description="ANK" evidence="3">
    <location>
        <begin position="388"/>
        <end position="413"/>
    </location>
</feature>
<keyword evidence="1" id="KW-0677">Repeat</keyword>
<dbReference type="PROSITE" id="PS50297">
    <property type="entry name" value="ANK_REP_REGION"/>
    <property type="match status" value="1"/>
</dbReference>
<dbReference type="SUPFAM" id="SSF48403">
    <property type="entry name" value="Ankyrin repeat"/>
    <property type="match status" value="1"/>
</dbReference>
<reference evidence="4 5" key="1">
    <citation type="journal article" date="2020" name="Phytopathology">
        <title>Genome Sequence Resources of Colletotrichum truncatum, C. plurivorum, C. musicola, and C. sojae: Four Species Pathogenic to Soybean (Glycine max).</title>
        <authorList>
            <person name="Rogerio F."/>
            <person name="Boufleur T.R."/>
            <person name="Ciampi-Guillardi M."/>
            <person name="Sukno S.A."/>
            <person name="Thon M.R."/>
            <person name="Massola Junior N.S."/>
            <person name="Baroncelli R."/>
        </authorList>
    </citation>
    <scope>NUCLEOTIDE SEQUENCE [LARGE SCALE GENOMIC DNA]</scope>
    <source>
        <strain evidence="4 5">LFN0009</strain>
    </source>
</reference>
<evidence type="ECO:0000256" key="2">
    <source>
        <dbReference type="ARBA" id="ARBA00023043"/>
    </source>
</evidence>
<dbReference type="PANTHER" id="PTHR24166">
    <property type="entry name" value="ROLLING PEBBLES, ISOFORM B"/>
    <property type="match status" value="1"/>
</dbReference>
<evidence type="ECO:0000256" key="3">
    <source>
        <dbReference type="PROSITE-ProRule" id="PRU00023"/>
    </source>
</evidence>
<dbReference type="InterPro" id="IPR050889">
    <property type="entry name" value="Dendritic_Spine_Reg/Scaffold"/>
</dbReference>
<proteinExistence type="predicted"/>
<dbReference type="Gene3D" id="1.25.40.20">
    <property type="entry name" value="Ankyrin repeat-containing domain"/>
    <property type="match status" value="1"/>
</dbReference>
<dbReference type="PROSITE" id="PS50088">
    <property type="entry name" value="ANK_REPEAT"/>
    <property type="match status" value="1"/>
</dbReference>
<dbReference type="EMBL" id="WIGN01000531">
    <property type="protein sequence ID" value="KAF6789388.1"/>
    <property type="molecule type" value="Genomic_DNA"/>
</dbReference>
<comment type="caution">
    <text evidence="4">The sequence shown here is derived from an EMBL/GenBank/DDBJ whole genome shotgun (WGS) entry which is preliminary data.</text>
</comment>
<gene>
    <name evidence="4" type="ORF">CSOJ01_14793</name>
</gene>
<organism evidence="4 5">
    <name type="scientific">Colletotrichum sojae</name>
    <dbReference type="NCBI Taxonomy" id="2175907"/>
    <lineage>
        <taxon>Eukaryota</taxon>
        <taxon>Fungi</taxon>
        <taxon>Dikarya</taxon>
        <taxon>Ascomycota</taxon>
        <taxon>Pezizomycotina</taxon>
        <taxon>Sordariomycetes</taxon>
        <taxon>Hypocreomycetidae</taxon>
        <taxon>Glomerellales</taxon>
        <taxon>Glomerellaceae</taxon>
        <taxon>Colletotrichum</taxon>
        <taxon>Colletotrichum orchidearum species complex</taxon>
    </lineage>
</organism>
<evidence type="ECO:0000313" key="5">
    <source>
        <dbReference type="Proteomes" id="UP000652219"/>
    </source>
</evidence>
<accession>A0A8H6MJF2</accession>
<dbReference type="AlphaFoldDB" id="A0A8H6MJF2"/>
<dbReference type="InterPro" id="IPR002110">
    <property type="entry name" value="Ankyrin_rpt"/>
</dbReference>
<sequence>MDGACPLPLEIIRQILPEAVRARGMKRALRLRFVSRSWNHDVLQAIVESGIYDPDPRVHSWRNVLWPVLLMHKLGQADAMLSRPLRVIRRVARHIVTSRGGGSGDDEGEATVDPEALQACLWEISRQSVNANRFPWHLEWFQKPQKPVPVLDSDDDFRMALIAGAIITDDLAIVKELVPSTAAHLLYQTGWDESEPVLGLPLDTAAYLGREEALRIILDTIRNPHDLAGARIDAVGYAVDGNQPGTLKQCLDPVYHFEEMARLYDDFLLRAVNIADSLEVVDRIYKTCKGNMVAPVTLGGVWGPPREPPPGDPQAQLRFQGDWFDTAVYLGDLRAMQHVQTLGLPLGCFDGTREDEEDERYCKAQVSNAARGGHVDVVLYLLEHGEPIGSRSLEAASEHGNPDMVRLLLERGARDTFKPGSALVAAVKREHTEVVRLLMGSEGALVDEDAMQQALEAAEKEGLTSMAAELLKEYRS</sequence>
<evidence type="ECO:0000313" key="4">
    <source>
        <dbReference type="EMBL" id="KAF6789388.1"/>
    </source>
</evidence>